<dbReference type="KEGG" id="moc:BB934_12325"/>
<evidence type="ECO:0000313" key="1">
    <source>
        <dbReference type="EMBL" id="ANY78899.1"/>
    </source>
</evidence>
<accession>A0A1B2EG30</accession>
<protein>
    <submittedName>
        <fullName evidence="1">Uncharacterized protein</fullName>
    </submittedName>
</protein>
<dbReference type="EMBL" id="CP016616">
    <property type="protein sequence ID" value="ANY78899.1"/>
    <property type="molecule type" value="Genomic_DNA"/>
</dbReference>
<organism evidence="1">
    <name type="scientific">Microvirga ossetica</name>
    <dbReference type="NCBI Taxonomy" id="1882682"/>
    <lineage>
        <taxon>Bacteria</taxon>
        <taxon>Pseudomonadati</taxon>
        <taxon>Pseudomonadota</taxon>
        <taxon>Alphaproteobacteria</taxon>
        <taxon>Hyphomicrobiales</taxon>
        <taxon>Methylobacteriaceae</taxon>
        <taxon>Microvirga</taxon>
    </lineage>
</organism>
<gene>
    <name evidence="1" type="ORF">BB934_12325</name>
</gene>
<sequence length="98" mass="10410">MAERFPVFSAIVSARCLASTLLGHGLGAAFGGVGWGITAGCTILSAQDAVIQLNVRAASTPNLCMPSQSPLDLLIRLAKKNDTEEVPRQFALRMNRII</sequence>
<dbReference type="AlphaFoldDB" id="A0A1B2EG30"/>
<name>A0A1B2EG30_9HYPH</name>
<proteinExistence type="predicted"/>
<reference evidence="1" key="1">
    <citation type="submission" date="2016-07" db="EMBL/GenBank/DDBJ databases">
        <title>Microvirga ossetica sp. nov. a new species of rhizobia isolated from root nodules of the legume species Vicia alpestris Steven originated from North Ossetia region in the Caucasus.</title>
        <authorList>
            <person name="Safronova V.I."/>
            <person name="Kuznetsova I.G."/>
            <person name="Sazanova A.L."/>
            <person name="Belimov A."/>
            <person name="Andronov E."/>
            <person name="Osledkin Y.S."/>
            <person name="Onishchuk O.P."/>
            <person name="Kurchak O.N."/>
            <person name="Shaposhnikov A.I."/>
            <person name="Willems A."/>
            <person name="Tikhonovich I.A."/>
        </authorList>
    </citation>
    <scope>NUCLEOTIDE SEQUENCE [LARGE SCALE GENOMIC DNA]</scope>
    <source>
        <strain evidence="1">V5/3M</strain>
    </source>
</reference>